<dbReference type="Proteomes" id="UP000603234">
    <property type="component" value="Unassembled WGS sequence"/>
</dbReference>
<name>A0ABR6WWP2_9FIRM</name>
<dbReference type="EMBL" id="WJBC01000018">
    <property type="protein sequence ID" value="MBC3805042.1"/>
    <property type="molecule type" value="Genomic_DNA"/>
</dbReference>
<organism evidence="2 3">
    <name type="scientific">Acetobacterium fimetarium</name>
    <dbReference type="NCBI Taxonomy" id="52691"/>
    <lineage>
        <taxon>Bacteria</taxon>
        <taxon>Bacillati</taxon>
        <taxon>Bacillota</taxon>
        <taxon>Clostridia</taxon>
        <taxon>Eubacteriales</taxon>
        <taxon>Eubacteriaceae</taxon>
        <taxon>Acetobacterium</taxon>
    </lineage>
</organism>
<protein>
    <recommendedName>
        <fullName evidence="4">Ig-like domain (Group 3)</fullName>
    </recommendedName>
</protein>
<dbReference type="InterPro" id="IPR006637">
    <property type="entry name" value="ChW"/>
</dbReference>
<dbReference type="Pfam" id="PF07538">
    <property type="entry name" value="ChW"/>
    <property type="match status" value="2"/>
</dbReference>
<sequence length="1400" mass="143217">MKKLTASILSAMLMLSMVFSSSVFAANDATQASAWDSFVGLFTKATTSETMGVEYAGWVQDVGQTPTDGTYITGPGRLGTPGLSRRLEGFQIKLTGAIPTGASIKYIVHVEDYGWMGNINDTTTWKANGIYAGTKDESKRIEDIKIVLVGADGKTLPGYSVSYAGHVENEGDTAWVSDGASFNNTGKSQRLECLEVKVVQTKADMTAYTAAVAQAKAVDGELFTTTTYAALTKALADNVVTDTDTQVKVDAATTAITTAFNALVPVSDLDAYNAAVTKANAAVKADYTADSYAALTKALADNVVTNDDTQAKVDGAVTAINDAYDALVEVADMTAYDAAVTKAKAAVEADYTADTYAALEKALADNVVTNQDTQAKVDEATKAINDAYDALELVVKVDGATVATAKTIEVAFNTPIADTSKVTFAVKRGAINVTGLTVTWNSDKNKATLTSTTNYTAGDYTIKAAGMTFGVDTATVKVEAQKVGSIEIVGDNVVATAAGASTGIVNYIVKDQYGTDVTKETVAMNLTWTASAGTVTDDNQGKATWNKGSAIVVTGTAIDTVTLTAFDPATTKTAAKKLTAVAASNVNTFGFDGEPVVPTNATRLTSGQNDVVFNYTAADQYGNAVVLLSTDLSQLQFMSTDTAVVDPASAAIVNKKLTFDFKSGIATAKEVTLTAINKNTGATSQVKFTVNPVADASEPTIVPPTTNFGVGASNFKVYLTVADQYGKQLTADEIVTASKANKFQFASTNTAVMTVAAANSVAKDTTGAFIYIAAGGSATSGQSATLSFTVTASGKVATQAFTLVAAKVPAAMTLVPSSTTLTEGAASTLKATFVDQYGDPITTALTYKVKFTSSDTSVAAAPANESLANMVTAGKTVTALSGSAGKSTTMTAELFNDANGNSTLDAGELVDTKTVTYAVTNATGLTYSITDIPKIYGNASLNLDSAYAKEIKVVAKDGSGNTVSIPSSSIVSVTTEDAATAAVGKATSSSAATPSLQDKYVVSGIAGGITGTGVTTKDVKIRALVNTGSDVVTVEKTVTVSKEALVATSIKVLDGNLDANLDGVDDEMTAPSWTFADQAALKAGIDLLADCGNLGQPYVRVYDQFGVAAPALNATTTTKGITLLCNVTADSDFAYGTNDKIAFALVDGGGAANYDSATVKLGVTADKTTFKAGSTFKAVVTTSNGLSKTIDFAVTSATLPASINLVSNTDVSKKGGASVTLGSAPATTKTAWLAPDGTTSFSEGSTMTKLVGDGAATTILAPTTEGNYFVYIVDAKGNISAASDNKVIVDNTLPTISVATVTPGGAPGTDAVLALTANEVATYYYAVLPAASAAPNAAEIIAQTQSIKGTAAYTTAATPQNINVTSLTAATAYKLYVVVVDAAGNESAVTTTAFTAGPAV</sequence>
<dbReference type="RefSeq" id="WP_186842929.1">
    <property type="nucleotide sequence ID" value="NZ_WJBC01000018.1"/>
</dbReference>
<feature type="chain" id="PRO_5046068415" description="Ig-like domain (Group 3)" evidence="1">
    <location>
        <begin position="26"/>
        <end position="1400"/>
    </location>
</feature>
<evidence type="ECO:0000313" key="2">
    <source>
        <dbReference type="EMBL" id="MBC3805042.1"/>
    </source>
</evidence>
<accession>A0ABR6WWP2</accession>
<reference evidence="2 3" key="1">
    <citation type="journal article" date="2020" name="mSystems">
        <title>Defining Genomic and Predicted Metabolic Features of the Acetobacterium Genus.</title>
        <authorList>
            <person name="Ross D.E."/>
            <person name="Marshall C.W."/>
            <person name="Gulliver D."/>
            <person name="May H.D."/>
            <person name="Norman R.S."/>
        </authorList>
    </citation>
    <scope>NUCLEOTIDE SEQUENCE [LARGE SCALE GENOMIC DNA]</scope>
    <source>
        <strain evidence="2 3">DSM 8238</strain>
    </source>
</reference>
<evidence type="ECO:0000256" key="1">
    <source>
        <dbReference type="SAM" id="SignalP"/>
    </source>
</evidence>
<comment type="caution">
    <text evidence="2">The sequence shown here is derived from an EMBL/GenBank/DDBJ whole genome shotgun (WGS) entry which is preliminary data.</text>
</comment>
<feature type="signal peptide" evidence="1">
    <location>
        <begin position="1"/>
        <end position="25"/>
    </location>
</feature>
<dbReference type="Gene3D" id="1.20.1270.90">
    <property type="entry name" value="AF1782-like"/>
    <property type="match status" value="3"/>
</dbReference>
<gene>
    <name evidence="2" type="ORF">GH808_11425</name>
</gene>
<dbReference type="SMART" id="SM00728">
    <property type="entry name" value="ChW"/>
    <property type="match status" value="3"/>
</dbReference>
<keyword evidence="3" id="KW-1185">Reference proteome</keyword>
<keyword evidence="1" id="KW-0732">Signal</keyword>
<evidence type="ECO:0008006" key="4">
    <source>
        <dbReference type="Google" id="ProtNLM"/>
    </source>
</evidence>
<proteinExistence type="predicted"/>
<evidence type="ECO:0000313" key="3">
    <source>
        <dbReference type="Proteomes" id="UP000603234"/>
    </source>
</evidence>